<evidence type="ECO:0000313" key="3">
    <source>
        <dbReference type="EMBL" id="ORB61849.1"/>
    </source>
</evidence>
<dbReference type="RefSeq" id="WP_068920331.1">
    <property type="nucleotide sequence ID" value="NZ_MVIM01000020.1"/>
</dbReference>
<feature type="domain" description="HTH cro/C1-type" evidence="2">
    <location>
        <begin position="79"/>
        <end position="133"/>
    </location>
</feature>
<name>A0A1X0JG04_9MYCO</name>
<evidence type="ECO:0000313" key="4">
    <source>
        <dbReference type="Proteomes" id="UP000192411"/>
    </source>
</evidence>
<evidence type="ECO:0000259" key="2">
    <source>
        <dbReference type="PROSITE" id="PS50943"/>
    </source>
</evidence>
<sequence length="225" mass="24264">MADSTAEVFSAAKFTLRAAQTGVTWKELASRLEVHRTTLGAVRSGRSAPSTELLVKMVEVLGGTPEDYLDLPERPSWTLKLFRMVAGYTQHAVSEALGVAPAAVSGWETGRYKPPRSVVPKLAKMYRASEAELEAAVSRHGEVAPTEALVLCAESVVRFAEVALEAVAAMPAASRRARSALVREQLEVSMESLSSAVRELPDESKRARLVGVVRRLAELHASAEP</sequence>
<proteinExistence type="predicted"/>
<dbReference type="EMBL" id="MVIM01000020">
    <property type="protein sequence ID" value="ORB61849.1"/>
    <property type="molecule type" value="Genomic_DNA"/>
</dbReference>
<dbReference type="SUPFAM" id="SSF47413">
    <property type="entry name" value="lambda repressor-like DNA-binding domains"/>
    <property type="match status" value="2"/>
</dbReference>
<accession>A0A1X0JG04</accession>
<dbReference type="AlphaFoldDB" id="A0A1X0JG04"/>
<dbReference type="InterPro" id="IPR001387">
    <property type="entry name" value="Cro/C1-type_HTH"/>
</dbReference>
<protein>
    <submittedName>
        <fullName evidence="3">Transcriptional regulator</fullName>
    </submittedName>
</protein>
<dbReference type="CDD" id="cd00093">
    <property type="entry name" value="HTH_XRE"/>
    <property type="match status" value="2"/>
</dbReference>
<dbReference type="Proteomes" id="UP000192411">
    <property type="component" value="Unassembled WGS sequence"/>
</dbReference>
<dbReference type="GO" id="GO:0003677">
    <property type="term" value="F:DNA binding"/>
    <property type="evidence" value="ECO:0007669"/>
    <property type="project" value="UniProtKB-KW"/>
</dbReference>
<dbReference type="InterPro" id="IPR010982">
    <property type="entry name" value="Lambda_DNA-bd_dom_sf"/>
</dbReference>
<dbReference type="STRING" id="75922.BST47_26210"/>
<evidence type="ECO:0000256" key="1">
    <source>
        <dbReference type="ARBA" id="ARBA00023125"/>
    </source>
</evidence>
<dbReference type="Pfam" id="PF13560">
    <property type="entry name" value="HTH_31"/>
    <property type="match status" value="1"/>
</dbReference>
<dbReference type="PANTHER" id="PTHR46558">
    <property type="entry name" value="TRACRIPTIONAL REGULATORY PROTEIN-RELATED-RELATED"/>
    <property type="match status" value="1"/>
</dbReference>
<dbReference type="SMART" id="SM00530">
    <property type="entry name" value="HTH_XRE"/>
    <property type="match status" value="2"/>
</dbReference>
<reference evidence="3 4" key="1">
    <citation type="submission" date="2017-02" db="EMBL/GenBank/DDBJ databases">
        <title>The new phylogeny of genus Mycobacterium.</title>
        <authorList>
            <person name="Tortoli E."/>
            <person name="Trovato A."/>
            <person name="Cirillo D.M."/>
        </authorList>
    </citation>
    <scope>NUCLEOTIDE SEQUENCE [LARGE SCALE GENOMIC DNA]</scope>
    <source>
        <strain evidence="3 4">DSM 44338</strain>
    </source>
</reference>
<dbReference type="PANTHER" id="PTHR46558:SF4">
    <property type="entry name" value="DNA-BIDING PHAGE PROTEIN"/>
    <property type="match status" value="1"/>
</dbReference>
<comment type="caution">
    <text evidence="3">The sequence shown here is derived from an EMBL/GenBank/DDBJ whole genome shotgun (WGS) entry which is preliminary data.</text>
</comment>
<gene>
    <name evidence="3" type="ORF">BST47_26210</name>
</gene>
<keyword evidence="1" id="KW-0238">DNA-binding</keyword>
<organism evidence="3 4">
    <name type="scientific">Mycolicibacterium tusciae</name>
    <dbReference type="NCBI Taxonomy" id="75922"/>
    <lineage>
        <taxon>Bacteria</taxon>
        <taxon>Bacillati</taxon>
        <taxon>Actinomycetota</taxon>
        <taxon>Actinomycetes</taxon>
        <taxon>Mycobacteriales</taxon>
        <taxon>Mycobacteriaceae</taxon>
        <taxon>Mycolicibacterium</taxon>
    </lineage>
</organism>
<feature type="domain" description="HTH cro/C1-type" evidence="2">
    <location>
        <begin position="26"/>
        <end position="69"/>
    </location>
</feature>
<dbReference type="Pfam" id="PF01381">
    <property type="entry name" value="HTH_3"/>
    <property type="match status" value="1"/>
</dbReference>
<keyword evidence="4" id="KW-1185">Reference proteome</keyword>
<dbReference type="Gene3D" id="1.10.260.40">
    <property type="entry name" value="lambda repressor-like DNA-binding domains"/>
    <property type="match status" value="2"/>
</dbReference>
<dbReference type="PROSITE" id="PS50943">
    <property type="entry name" value="HTH_CROC1"/>
    <property type="match status" value="2"/>
</dbReference>